<dbReference type="FunFam" id="2.130.10.10:FF:000061">
    <property type="entry name" value="Ribosome biogenesis protein BOP1 homolog"/>
    <property type="match status" value="1"/>
</dbReference>
<keyword evidence="2 7" id="KW-0698">rRNA processing</keyword>
<dbReference type="InterPro" id="IPR012953">
    <property type="entry name" value="BOP1_N_dom"/>
</dbReference>
<dbReference type="HOGENOM" id="CLU_011390_2_0_1"/>
<dbReference type="PANTHER" id="PTHR17605">
    <property type="entry name" value="RIBOSOME BIOGENESIS PROTEIN BOP1 BLOCK OF PROLIFERATION 1 PROTEIN"/>
    <property type="match status" value="1"/>
</dbReference>
<comment type="similarity">
    <text evidence="7">Belongs to the WD repeat BOP1/ERB1 family.</text>
</comment>
<evidence type="ECO:0000256" key="8">
    <source>
        <dbReference type="PROSITE-ProRule" id="PRU00221"/>
    </source>
</evidence>
<dbReference type="Pfam" id="PF00400">
    <property type="entry name" value="WD40"/>
    <property type="match status" value="3"/>
</dbReference>
<evidence type="ECO:0000256" key="7">
    <source>
        <dbReference type="HAMAP-Rule" id="MF_03027"/>
    </source>
</evidence>
<dbReference type="GO" id="GO:0000463">
    <property type="term" value="P:maturation of LSU-rRNA from tricistronic rRNA transcript (SSU-rRNA, 5.8S rRNA, LSU-rRNA)"/>
    <property type="evidence" value="ECO:0000318"/>
    <property type="project" value="GO_Central"/>
</dbReference>
<evidence type="ECO:0000313" key="12">
    <source>
        <dbReference type="EnsemblMetazoa" id="HelroP90115"/>
    </source>
</evidence>
<dbReference type="InterPro" id="IPR028598">
    <property type="entry name" value="BOP1/Erb1"/>
</dbReference>
<dbReference type="GO" id="GO:0000466">
    <property type="term" value="P:maturation of 5.8S rRNA from tricistronic rRNA transcript (SSU-rRNA, 5.8S rRNA, LSU-rRNA)"/>
    <property type="evidence" value="ECO:0007669"/>
    <property type="project" value="UniProtKB-UniRule"/>
</dbReference>
<dbReference type="Proteomes" id="UP000015101">
    <property type="component" value="Unassembled WGS sequence"/>
</dbReference>
<feature type="domain" description="BOP1 N-terminal" evidence="10">
    <location>
        <begin position="36"/>
        <end position="295"/>
    </location>
</feature>
<dbReference type="STRING" id="6412.T1G7L2"/>
<dbReference type="PROSITE" id="PS50082">
    <property type="entry name" value="WD_REPEATS_2"/>
    <property type="match status" value="1"/>
</dbReference>
<dbReference type="InterPro" id="IPR036322">
    <property type="entry name" value="WD40_repeat_dom_sf"/>
</dbReference>
<sequence length="636" mass="73362">MLPLQQQHRHHSNHVTHTQTSQDVRNTIGDVPIEWYNEYDHCGYDLDGKKITKDVDAAGDELDDFIQKMDNVDYWRTVRDKSTGKKVVLSDDDVRLIRKFLRGKYASKETDPYPAFDEPFVRETMIHPVTNHIDEKRSFEPSRWERLKVGQLVHSIKMGWLKISEEKEKEPKFYELWTPNPESEKKNKIRQYVPAPKMPLPGHAESYNPPPEYLFTPEEEKKWRESEESERRINFIPRKFRSLREVTGYARFVNERFERCLDLYLCPRQIKMKAKVKAEDLLPKLPSPRDLQPFPTIQSLIYKGHTDAVRSISTDPTGLWLASGSEDCTLKIWEISTGRCVKEVRFESKVGHVAWNPRSSLSIVAVSVNTKVYIINTMLGSQVQSTDSYLRSYQAEKTVDPGSSVTEDSGSDNDDVELLCINHPNTVNQISWQSKGDYFAVVLKEGQSMSVLLHRLSTKVTMNPFSKPKGLVQCVSFHPTKPMLFVATQQFIRVYDLVKQMLTKKLMSNCKWISSMAIHPWGDNMIVGSYDSRLAWFDMELSEKPYQTLKHHKSAIRQVTYHKSLPLFASCSDDGSTIVCHGRVFNDFTINPLIVPVKILRGHVMTRNLGVLDCTFHPTEPWLFSAGADHTIRLYS</sequence>
<proteinExistence type="inferred from homology"/>
<keyword evidence="13" id="KW-1185">Reference proteome</keyword>
<evidence type="ECO:0000256" key="3">
    <source>
        <dbReference type="ARBA" id="ARBA00022574"/>
    </source>
</evidence>
<feature type="repeat" description="WD" evidence="8">
    <location>
        <begin position="302"/>
        <end position="343"/>
    </location>
</feature>
<evidence type="ECO:0000259" key="10">
    <source>
        <dbReference type="SMART" id="SM01035"/>
    </source>
</evidence>
<dbReference type="EMBL" id="AMQM01007866">
    <property type="status" value="NOT_ANNOTATED_CDS"/>
    <property type="molecule type" value="Genomic_DNA"/>
</dbReference>
<dbReference type="eggNOG" id="KOG0650">
    <property type="taxonomic scope" value="Eukaryota"/>
</dbReference>
<dbReference type="SUPFAM" id="SSF50978">
    <property type="entry name" value="WD40 repeat-like"/>
    <property type="match status" value="1"/>
</dbReference>
<organism evidence="12 13">
    <name type="scientific">Helobdella robusta</name>
    <name type="common">Californian leech</name>
    <dbReference type="NCBI Taxonomy" id="6412"/>
    <lineage>
        <taxon>Eukaryota</taxon>
        <taxon>Metazoa</taxon>
        <taxon>Spiralia</taxon>
        <taxon>Lophotrochozoa</taxon>
        <taxon>Annelida</taxon>
        <taxon>Clitellata</taxon>
        <taxon>Hirudinea</taxon>
        <taxon>Rhynchobdellida</taxon>
        <taxon>Glossiphoniidae</taxon>
        <taxon>Helobdella</taxon>
    </lineage>
</organism>
<dbReference type="OrthoDB" id="5571054at2759"/>
<evidence type="ECO:0000256" key="6">
    <source>
        <dbReference type="ARBA" id="ARBA00055102"/>
    </source>
</evidence>
<feature type="region of interest" description="Disordered" evidence="9">
    <location>
        <begin position="1"/>
        <end position="23"/>
    </location>
</feature>
<comment type="function">
    <text evidence="7">Required for maturation of ribosomal RNAs and formation of the large ribosomal subunit.</text>
</comment>
<keyword evidence="3 8" id="KW-0853">WD repeat</keyword>
<dbReference type="Gene3D" id="2.130.10.10">
    <property type="entry name" value="YVTN repeat-like/Quinoprotein amine dehydrogenase"/>
    <property type="match status" value="1"/>
</dbReference>
<dbReference type="InterPro" id="IPR019775">
    <property type="entry name" value="WD40_repeat_CS"/>
</dbReference>
<dbReference type="PROSITE" id="PS50294">
    <property type="entry name" value="WD_REPEATS_REGION"/>
    <property type="match status" value="1"/>
</dbReference>
<keyword evidence="1 7" id="KW-0690">Ribosome biogenesis</keyword>
<dbReference type="SMART" id="SM00320">
    <property type="entry name" value="WD40"/>
    <property type="match status" value="7"/>
</dbReference>
<dbReference type="GeneID" id="20217059"/>
<dbReference type="InterPro" id="IPR015943">
    <property type="entry name" value="WD40/YVTN_repeat-like_dom_sf"/>
</dbReference>
<evidence type="ECO:0000256" key="2">
    <source>
        <dbReference type="ARBA" id="ARBA00022552"/>
    </source>
</evidence>
<dbReference type="KEGG" id="hro:HELRODRAFT_90115"/>
<comment type="subcellular location">
    <subcellularLocation>
        <location evidence="7">Nucleus</location>
        <location evidence="7">Nucleolus</location>
    </subcellularLocation>
    <subcellularLocation>
        <location evidence="7">Nucleus</location>
        <location evidence="7">Nucleoplasm</location>
    </subcellularLocation>
</comment>
<dbReference type="GO" id="GO:0070545">
    <property type="term" value="C:PeBoW complex"/>
    <property type="evidence" value="ECO:0000318"/>
    <property type="project" value="GO_Central"/>
</dbReference>
<reference evidence="13" key="1">
    <citation type="submission" date="2012-12" db="EMBL/GenBank/DDBJ databases">
        <authorList>
            <person name="Hellsten U."/>
            <person name="Grimwood J."/>
            <person name="Chapman J.A."/>
            <person name="Shapiro H."/>
            <person name="Aerts A."/>
            <person name="Otillar R.P."/>
            <person name="Terry A.Y."/>
            <person name="Boore J.L."/>
            <person name="Simakov O."/>
            <person name="Marletaz F."/>
            <person name="Cho S.-J."/>
            <person name="Edsinger-Gonzales E."/>
            <person name="Havlak P."/>
            <person name="Kuo D.-H."/>
            <person name="Larsson T."/>
            <person name="Lv J."/>
            <person name="Arendt D."/>
            <person name="Savage R."/>
            <person name="Osoegawa K."/>
            <person name="de Jong P."/>
            <person name="Lindberg D.R."/>
            <person name="Seaver E.C."/>
            <person name="Weisblat D.A."/>
            <person name="Putnam N.H."/>
            <person name="Grigoriev I.V."/>
            <person name="Rokhsar D.S."/>
        </authorList>
    </citation>
    <scope>NUCLEOTIDE SEQUENCE</scope>
</reference>
<dbReference type="GO" id="GO:0043021">
    <property type="term" value="F:ribonucleoprotein complex binding"/>
    <property type="evidence" value="ECO:0000318"/>
    <property type="project" value="GO_Central"/>
</dbReference>
<dbReference type="GO" id="GO:0005654">
    <property type="term" value="C:nucleoplasm"/>
    <property type="evidence" value="ECO:0007669"/>
    <property type="project" value="UniProtKB-SubCell"/>
</dbReference>
<evidence type="ECO:0000256" key="9">
    <source>
        <dbReference type="SAM" id="MobiDB-lite"/>
    </source>
</evidence>
<dbReference type="PROSITE" id="PS00678">
    <property type="entry name" value="WD_REPEATS_1"/>
    <property type="match status" value="1"/>
</dbReference>
<gene>
    <name evidence="12" type="primary">20217059</name>
    <name evidence="11" type="ORF">HELRODRAFT_90115</name>
</gene>
<keyword evidence="5 7" id="KW-0539">Nucleus</keyword>
<accession>T1G7L2</accession>
<reference evidence="11 13" key="2">
    <citation type="journal article" date="2013" name="Nature">
        <title>Insights into bilaterian evolution from three spiralian genomes.</title>
        <authorList>
            <person name="Simakov O."/>
            <person name="Marletaz F."/>
            <person name="Cho S.J."/>
            <person name="Edsinger-Gonzales E."/>
            <person name="Havlak P."/>
            <person name="Hellsten U."/>
            <person name="Kuo D.H."/>
            <person name="Larsson T."/>
            <person name="Lv J."/>
            <person name="Arendt D."/>
            <person name="Savage R."/>
            <person name="Osoegawa K."/>
            <person name="de Jong P."/>
            <person name="Grimwood J."/>
            <person name="Chapman J.A."/>
            <person name="Shapiro H."/>
            <person name="Aerts A."/>
            <person name="Otillar R.P."/>
            <person name="Terry A.Y."/>
            <person name="Boore J.L."/>
            <person name="Grigoriev I.V."/>
            <person name="Lindberg D.R."/>
            <person name="Seaver E.C."/>
            <person name="Weisblat D.A."/>
            <person name="Putnam N.H."/>
            <person name="Rokhsar D.S."/>
        </authorList>
    </citation>
    <scope>NUCLEOTIDE SEQUENCE</scope>
</reference>
<keyword evidence="4" id="KW-0677">Repeat</keyword>
<dbReference type="EMBL" id="KB097680">
    <property type="protein sequence ID" value="ESN91959.1"/>
    <property type="molecule type" value="Genomic_DNA"/>
</dbReference>
<evidence type="ECO:0000256" key="1">
    <source>
        <dbReference type="ARBA" id="ARBA00022517"/>
    </source>
</evidence>
<dbReference type="AlphaFoldDB" id="T1G7L2"/>
<evidence type="ECO:0000313" key="11">
    <source>
        <dbReference type="EMBL" id="ESN91959.1"/>
    </source>
</evidence>
<evidence type="ECO:0000256" key="4">
    <source>
        <dbReference type="ARBA" id="ARBA00022737"/>
    </source>
</evidence>
<name>T1G7L2_HELRO</name>
<dbReference type="EnsemblMetazoa" id="HelroT90115">
    <property type="protein sequence ID" value="HelroP90115"/>
    <property type="gene ID" value="HelroG90115"/>
</dbReference>
<dbReference type="PANTHER" id="PTHR17605:SF0">
    <property type="entry name" value="RIBOSOME BIOGENESIS PROTEIN BOP1"/>
    <property type="match status" value="1"/>
</dbReference>
<evidence type="ECO:0000313" key="13">
    <source>
        <dbReference type="Proteomes" id="UP000015101"/>
    </source>
</evidence>
<comment type="function">
    <text evidence="6">Component of the PeBoW complex, which is required for maturation of 28S and 5.8S ribosomal RNAs and formation of the 60S ribosome.</text>
</comment>
<dbReference type="HAMAP" id="MF_03027">
    <property type="entry name" value="BOP1"/>
    <property type="match status" value="1"/>
</dbReference>
<protein>
    <recommendedName>
        <fullName evidence="7">Ribosome biogenesis protein BOP1 homolog</fullName>
    </recommendedName>
</protein>
<dbReference type="SMART" id="SM01035">
    <property type="entry name" value="BOP1NT"/>
    <property type="match status" value="1"/>
</dbReference>
<dbReference type="GO" id="GO:0030687">
    <property type="term" value="C:preribosome, large subunit precursor"/>
    <property type="evidence" value="ECO:0000318"/>
    <property type="project" value="GO_Central"/>
</dbReference>
<dbReference type="FunCoup" id="T1G7L2">
    <property type="interactions" value="1115"/>
</dbReference>
<dbReference type="InParanoid" id="T1G7L2"/>
<dbReference type="CTD" id="20217059"/>
<dbReference type="RefSeq" id="XP_009029891.1">
    <property type="nucleotide sequence ID" value="XM_009031643.1"/>
</dbReference>
<dbReference type="InterPro" id="IPR001680">
    <property type="entry name" value="WD40_rpt"/>
</dbReference>
<dbReference type="Pfam" id="PF08145">
    <property type="entry name" value="BOP1NT"/>
    <property type="match status" value="1"/>
</dbReference>
<evidence type="ECO:0000256" key="5">
    <source>
        <dbReference type="ARBA" id="ARBA00023242"/>
    </source>
</evidence>
<reference evidence="12" key="3">
    <citation type="submission" date="2015-06" db="UniProtKB">
        <authorList>
            <consortium name="EnsemblMetazoa"/>
        </authorList>
    </citation>
    <scope>IDENTIFICATION</scope>
</reference>
<dbReference type="OMA" id="MRPAKGE"/>